<evidence type="ECO:0000256" key="2">
    <source>
        <dbReference type="SAM" id="Phobius"/>
    </source>
</evidence>
<dbReference type="Proteomes" id="UP001153076">
    <property type="component" value="Unassembled WGS sequence"/>
</dbReference>
<keyword evidence="2" id="KW-0812">Transmembrane</keyword>
<keyword evidence="2" id="KW-0472">Membrane</keyword>
<sequence>MTIKLPLMLISFSTLIISLLFPFTLCVTFTISNNCPFTVWPGTLSGSGTPQLPMTGFQLESGKSVKLQAVPGWSGRIWARTGCKFDSTGIGTCLTGDCGGKLECDGSGATPPASLFEITLGQGNNKDFYDVSIVDGYNLPLVAWPLGSSGACNATGCVSDINMGCPKELQVVGGEEEAGGVIACKSACEAFGQDQYCCSGQFANPNSCRPSYYSNVFKRACPRAYSYAYDDATSTFTCNAYSYAIVFCPAASNRPKKPNSDIYSSPPSSMYNPTPSSMYNPPPSNGYSSPPSSVYSSPSNGGYSSPPNGGYSSPPSSVYNPPSGSSVYNSPPSGSGVYDTPTSGYTPPSFTYNSPQSGGYGSPPTFMYNRPPFRKHSYGAAEGEVSSSNAVLPVLPFPAYILLIFFSLLLLS</sequence>
<evidence type="ECO:0000256" key="1">
    <source>
        <dbReference type="SAM" id="MobiDB-lite"/>
    </source>
</evidence>
<evidence type="ECO:0008006" key="5">
    <source>
        <dbReference type="Google" id="ProtNLM"/>
    </source>
</evidence>
<dbReference type="InterPro" id="IPR037176">
    <property type="entry name" value="Osmotin/thaumatin-like_sf"/>
</dbReference>
<dbReference type="PANTHER" id="PTHR31048">
    <property type="entry name" value="OS03G0233200 PROTEIN"/>
    <property type="match status" value="1"/>
</dbReference>
<dbReference type="FunFam" id="2.60.110.10:FF:000001">
    <property type="entry name" value="THAUMATIN-LIKE PROTEIN 1"/>
    <property type="match status" value="1"/>
</dbReference>
<dbReference type="CDD" id="cd09218">
    <property type="entry name" value="TLP-PA"/>
    <property type="match status" value="1"/>
</dbReference>
<dbReference type="Pfam" id="PF00314">
    <property type="entry name" value="Thaumatin"/>
    <property type="match status" value="1"/>
</dbReference>
<evidence type="ECO:0000313" key="4">
    <source>
        <dbReference type="Proteomes" id="UP001153076"/>
    </source>
</evidence>
<keyword evidence="4" id="KW-1185">Reference proteome</keyword>
<feature type="compositionally biased region" description="Low complexity" evidence="1">
    <location>
        <begin position="271"/>
        <end position="328"/>
    </location>
</feature>
<feature type="transmembrane region" description="Helical" evidence="2">
    <location>
        <begin position="390"/>
        <end position="411"/>
    </location>
</feature>
<dbReference type="AlphaFoldDB" id="A0A9Q1GYX0"/>
<reference evidence="3" key="1">
    <citation type="submission" date="2022-04" db="EMBL/GenBank/DDBJ databases">
        <title>Carnegiea gigantea Genome sequencing and assembly v2.</title>
        <authorList>
            <person name="Copetti D."/>
            <person name="Sanderson M.J."/>
            <person name="Burquez A."/>
            <person name="Wojciechowski M.F."/>
        </authorList>
    </citation>
    <scope>NUCLEOTIDE SEQUENCE</scope>
    <source>
        <strain evidence="3">SGP5-SGP5p</strain>
        <tissue evidence="3">Aerial part</tissue>
    </source>
</reference>
<dbReference type="OrthoDB" id="430315at2759"/>
<feature type="compositionally biased region" description="Polar residues" evidence="1">
    <location>
        <begin position="340"/>
        <end position="356"/>
    </location>
</feature>
<comment type="caution">
    <text evidence="3">The sequence shown here is derived from an EMBL/GenBank/DDBJ whole genome shotgun (WGS) entry which is preliminary data.</text>
</comment>
<feature type="region of interest" description="Disordered" evidence="1">
    <location>
        <begin position="255"/>
        <end position="356"/>
    </location>
</feature>
<evidence type="ECO:0000313" key="3">
    <source>
        <dbReference type="EMBL" id="KAJ8427921.1"/>
    </source>
</evidence>
<dbReference type="PRINTS" id="PR00347">
    <property type="entry name" value="THAUMATIN"/>
</dbReference>
<keyword evidence="2" id="KW-1133">Transmembrane helix</keyword>
<gene>
    <name evidence="3" type="ORF">Cgig2_023297</name>
</gene>
<feature type="compositionally biased region" description="Polar residues" evidence="1">
    <location>
        <begin position="261"/>
        <end position="270"/>
    </location>
</feature>
<dbReference type="Gene3D" id="2.60.110.10">
    <property type="entry name" value="Thaumatin"/>
    <property type="match status" value="1"/>
</dbReference>
<proteinExistence type="predicted"/>
<dbReference type="EMBL" id="JAKOGI010001074">
    <property type="protein sequence ID" value="KAJ8427921.1"/>
    <property type="molecule type" value="Genomic_DNA"/>
</dbReference>
<dbReference type="PROSITE" id="PS51367">
    <property type="entry name" value="THAUMATIN_2"/>
    <property type="match status" value="1"/>
</dbReference>
<accession>A0A9Q1GYX0</accession>
<dbReference type="SMART" id="SM00205">
    <property type="entry name" value="THN"/>
    <property type="match status" value="1"/>
</dbReference>
<dbReference type="InterPro" id="IPR001938">
    <property type="entry name" value="Thaumatin"/>
</dbReference>
<name>A0A9Q1GYX0_9CARY</name>
<dbReference type="InterPro" id="IPR017949">
    <property type="entry name" value="Thaumatin_CS"/>
</dbReference>
<dbReference type="SUPFAM" id="SSF49870">
    <property type="entry name" value="Osmotin, thaumatin-like protein"/>
    <property type="match status" value="1"/>
</dbReference>
<protein>
    <recommendedName>
        <fullName evidence="5">Thaumatin-like protein</fullName>
    </recommendedName>
</protein>
<dbReference type="PROSITE" id="PS00316">
    <property type="entry name" value="THAUMATIN_1"/>
    <property type="match status" value="1"/>
</dbReference>
<organism evidence="3 4">
    <name type="scientific">Carnegiea gigantea</name>
    <dbReference type="NCBI Taxonomy" id="171969"/>
    <lineage>
        <taxon>Eukaryota</taxon>
        <taxon>Viridiplantae</taxon>
        <taxon>Streptophyta</taxon>
        <taxon>Embryophyta</taxon>
        <taxon>Tracheophyta</taxon>
        <taxon>Spermatophyta</taxon>
        <taxon>Magnoliopsida</taxon>
        <taxon>eudicotyledons</taxon>
        <taxon>Gunneridae</taxon>
        <taxon>Pentapetalae</taxon>
        <taxon>Caryophyllales</taxon>
        <taxon>Cactineae</taxon>
        <taxon>Cactaceae</taxon>
        <taxon>Cactoideae</taxon>
        <taxon>Echinocereeae</taxon>
        <taxon>Carnegiea</taxon>
    </lineage>
</organism>